<dbReference type="RefSeq" id="WP_123632124.1">
    <property type="nucleotide sequence ID" value="NZ_AYKH01000042.1"/>
</dbReference>
<keyword evidence="2" id="KW-0732">Signal</keyword>
<evidence type="ECO:0000313" key="4">
    <source>
        <dbReference type="Proteomes" id="UP000283993"/>
    </source>
</evidence>
<keyword evidence="1" id="KW-0812">Transmembrane</keyword>
<dbReference type="AlphaFoldDB" id="A0A423PFX3"/>
<keyword evidence="1" id="KW-0472">Membrane</keyword>
<keyword evidence="1" id="KW-1133">Transmembrane helix</keyword>
<organism evidence="3 4">
    <name type="scientific">Salinisphaera orenii MK-B5</name>
    <dbReference type="NCBI Taxonomy" id="856730"/>
    <lineage>
        <taxon>Bacteria</taxon>
        <taxon>Pseudomonadati</taxon>
        <taxon>Pseudomonadota</taxon>
        <taxon>Gammaproteobacteria</taxon>
        <taxon>Salinisphaerales</taxon>
        <taxon>Salinisphaeraceae</taxon>
        <taxon>Salinisphaera</taxon>
    </lineage>
</organism>
<dbReference type="Proteomes" id="UP000283993">
    <property type="component" value="Unassembled WGS sequence"/>
</dbReference>
<accession>A0A423PFX3</accession>
<feature type="signal peptide" evidence="2">
    <location>
        <begin position="1"/>
        <end position="29"/>
    </location>
</feature>
<keyword evidence="4" id="KW-1185">Reference proteome</keyword>
<protein>
    <submittedName>
        <fullName evidence="3">MxaA protein</fullName>
    </submittedName>
</protein>
<evidence type="ECO:0000313" key="3">
    <source>
        <dbReference type="EMBL" id="ROO24484.1"/>
    </source>
</evidence>
<feature type="transmembrane region" description="Helical" evidence="1">
    <location>
        <begin position="180"/>
        <end position="197"/>
    </location>
</feature>
<sequence>MTHSSAIVGSSWLLGLMLALAIGVTPARAADIDVAVKNPRAYGHVVGDRLTRGVRFTLPDGYRLERTSLPGQGKLNYWLDLVALSFDALDERGGRVEATFVYQLFYAPLQAGRRELPSFTVRAVGPDDDVIEARVPGFAFTMSPLIELQSEAEFGSQDNDIMLPDERPGLRDVAAPRRTALISVVIAWVAVLAWAWISDRLPGYKRGPFALAAARLKRLRRGTEPATPSALRVLHRAFDATAGRAVFAEDLDGFVAAHPAFADLRDEIDTFFAFSRRFFFVGVESNGDRRHTLTELQRLAEQCRRREARA</sequence>
<reference evidence="3 4" key="1">
    <citation type="submission" date="2013-10" db="EMBL/GenBank/DDBJ databases">
        <title>Salinisphaera orenii MK-B5 Genome Sequencing.</title>
        <authorList>
            <person name="Lai Q."/>
            <person name="Li C."/>
            <person name="Shao Z."/>
        </authorList>
    </citation>
    <scope>NUCLEOTIDE SEQUENCE [LARGE SCALE GENOMIC DNA]</scope>
    <source>
        <strain evidence="3 4">MK-B5</strain>
    </source>
</reference>
<evidence type="ECO:0000256" key="1">
    <source>
        <dbReference type="SAM" id="Phobius"/>
    </source>
</evidence>
<dbReference type="EMBL" id="AYKH01000042">
    <property type="protein sequence ID" value="ROO24484.1"/>
    <property type="molecule type" value="Genomic_DNA"/>
</dbReference>
<proteinExistence type="predicted"/>
<gene>
    <name evidence="3" type="ORF">SAOR_14920</name>
</gene>
<feature type="chain" id="PRO_5019526364" evidence="2">
    <location>
        <begin position="30"/>
        <end position="310"/>
    </location>
</feature>
<name>A0A423PFX3_9GAMM</name>
<evidence type="ECO:0000256" key="2">
    <source>
        <dbReference type="SAM" id="SignalP"/>
    </source>
</evidence>
<comment type="caution">
    <text evidence="3">The sequence shown here is derived from an EMBL/GenBank/DDBJ whole genome shotgun (WGS) entry which is preliminary data.</text>
</comment>